<dbReference type="AlphaFoldDB" id="A0A8T2D7T1"/>
<evidence type="ECO:0000313" key="2">
    <source>
        <dbReference type="Proteomes" id="UP000694240"/>
    </source>
</evidence>
<comment type="caution">
    <text evidence="1">The sequence shown here is derived from an EMBL/GenBank/DDBJ whole genome shotgun (WGS) entry which is preliminary data.</text>
</comment>
<reference evidence="1 2" key="1">
    <citation type="submission" date="2020-12" db="EMBL/GenBank/DDBJ databases">
        <title>Concerted genomic and epigenomic changes stabilize Arabidopsis allopolyploids.</title>
        <authorList>
            <person name="Chen Z."/>
        </authorList>
    </citation>
    <scope>NUCLEOTIDE SEQUENCE [LARGE SCALE GENOMIC DNA]</scope>
    <source>
        <strain evidence="1">Allo738</strain>
        <tissue evidence="1">Leaf</tissue>
    </source>
</reference>
<sequence>MFFCNYRVDDDRLPMKQCVAPPYLILSHDTLSIVLF</sequence>
<dbReference type="Proteomes" id="UP000694240">
    <property type="component" value="Chromosome 5"/>
</dbReference>
<accession>A0A8T2D7T1</accession>
<proteinExistence type="predicted"/>
<keyword evidence="2" id="KW-1185">Reference proteome</keyword>
<dbReference type="EMBL" id="JAEFBK010000005">
    <property type="protein sequence ID" value="KAG7605084.1"/>
    <property type="molecule type" value="Genomic_DNA"/>
</dbReference>
<protein>
    <submittedName>
        <fullName evidence="1">Uncharacterized protein</fullName>
    </submittedName>
</protein>
<name>A0A8T2D7T1_9BRAS</name>
<evidence type="ECO:0000313" key="1">
    <source>
        <dbReference type="EMBL" id="KAG7605084.1"/>
    </source>
</evidence>
<gene>
    <name evidence="1" type="ORF">ISN45_At05g041050</name>
</gene>
<organism evidence="1 2">
    <name type="scientific">Arabidopsis thaliana x Arabidopsis arenosa</name>
    <dbReference type="NCBI Taxonomy" id="1240361"/>
    <lineage>
        <taxon>Eukaryota</taxon>
        <taxon>Viridiplantae</taxon>
        <taxon>Streptophyta</taxon>
        <taxon>Embryophyta</taxon>
        <taxon>Tracheophyta</taxon>
        <taxon>Spermatophyta</taxon>
        <taxon>Magnoliopsida</taxon>
        <taxon>eudicotyledons</taxon>
        <taxon>Gunneridae</taxon>
        <taxon>Pentapetalae</taxon>
        <taxon>rosids</taxon>
        <taxon>malvids</taxon>
        <taxon>Brassicales</taxon>
        <taxon>Brassicaceae</taxon>
        <taxon>Camelineae</taxon>
        <taxon>Arabidopsis</taxon>
    </lineage>
</organism>